<proteinExistence type="inferred from homology"/>
<dbReference type="PANTHER" id="PTHR10742">
    <property type="entry name" value="FLAVIN MONOAMINE OXIDASE"/>
    <property type="match status" value="1"/>
</dbReference>
<reference evidence="8" key="1">
    <citation type="submission" date="2021-05" db="EMBL/GenBank/DDBJ databases">
        <title>Genome of Sphingobium sp. strain.</title>
        <authorList>
            <person name="Fan R."/>
        </authorList>
    </citation>
    <scope>NUCLEOTIDE SEQUENCE</scope>
    <source>
        <strain evidence="8">H33</strain>
    </source>
</reference>
<comment type="pathway">
    <text evidence="1">Plant hormone metabolism; auxin biosynthesis.</text>
</comment>
<dbReference type="InterPro" id="IPR036188">
    <property type="entry name" value="FAD/NAD-bd_sf"/>
</dbReference>
<evidence type="ECO:0000256" key="5">
    <source>
        <dbReference type="ARBA" id="ARBA00023070"/>
    </source>
</evidence>
<evidence type="ECO:0000256" key="6">
    <source>
        <dbReference type="ARBA" id="ARBA00047321"/>
    </source>
</evidence>
<dbReference type="Proteomes" id="UP001138757">
    <property type="component" value="Unassembled WGS sequence"/>
</dbReference>
<dbReference type="AlphaFoldDB" id="A0A9X1DAA5"/>
<dbReference type="PANTHER" id="PTHR10742:SF342">
    <property type="entry name" value="AMINE OXIDASE"/>
    <property type="match status" value="1"/>
</dbReference>
<dbReference type="InterPro" id="IPR002937">
    <property type="entry name" value="Amino_oxidase"/>
</dbReference>
<dbReference type="GO" id="GO:0009063">
    <property type="term" value="P:amino acid catabolic process"/>
    <property type="evidence" value="ECO:0007669"/>
    <property type="project" value="TreeGrafter"/>
</dbReference>
<dbReference type="Gene3D" id="1.20.1440.240">
    <property type="match status" value="1"/>
</dbReference>
<protein>
    <recommendedName>
        <fullName evidence="4">Tryptophan 2-monooxygenase</fullName>
        <ecNumber evidence="3">1.13.12.3</ecNumber>
    </recommendedName>
</protein>
<evidence type="ECO:0000256" key="1">
    <source>
        <dbReference type="ARBA" id="ARBA00004814"/>
    </source>
</evidence>
<feature type="domain" description="Amine oxidase" evidence="7">
    <location>
        <begin position="64"/>
        <end position="518"/>
    </location>
</feature>
<sequence>MSQNNALPMSKRDLLTLIGRTAGASAMYMAMSQLGQAHASPFQGPIKLDGDPKGASVLILGAGVAGLVAALELSRAGYKVQVLEYNNRVGGRSWTLRGGDTFTELGGATQKVEFAPGNYINPGPWRIPYNHGGIMHYCMELGVALEPFMQLNYNAYVHSTKAFGGKPQRYGPIQADFYGHVGELLVKAVNKDALNDDVTKEDKEILLAALRSWGALDKNYRYVKGPQSSERRGWDKYPGGGLTAEGIPSEPMDLSTVLKSGLWRAISTNLSTDHQNAIFQPVGGMDMVARGFEKQVGKYVRLNSKVVAIKQDDKGVTVDYQDTKTGEKLKASADWCFCTIPLSILSQIEINVGPEMTNAIHAVPYEAGLKVGLEFKRRFWEQDEFIYGGITNTDLPIAQISYPSTRYGDKGPGVLLGAYSFGAGAYEYTSLPPAERVARTVEWGSQIHPQYKDEYMNGVAVGWHRVPWTQGCFGRWSDDARKEHYKNLCQIDGRILLAGEHASYIPAWQEGGITSSLDAIGRLHQRVLAG</sequence>
<dbReference type="SUPFAM" id="SSF54373">
    <property type="entry name" value="FAD-linked reductases, C-terminal domain"/>
    <property type="match status" value="1"/>
</dbReference>
<dbReference type="PROSITE" id="PS51318">
    <property type="entry name" value="TAT"/>
    <property type="match status" value="1"/>
</dbReference>
<keyword evidence="9" id="KW-1185">Reference proteome</keyword>
<name>A0A9X1DAA5_9SPHN</name>
<comment type="similarity">
    <text evidence="2">Belongs to the tryptophan 2-monooxygenase family.</text>
</comment>
<evidence type="ECO:0000256" key="2">
    <source>
        <dbReference type="ARBA" id="ARBA00005833"/>
    </source>
</evidence>
<dbReference type="GO" id="GO:0009851">
    <property type="term" value="P:auxin biosynthetic process"/>
    <property type="evidence" value="ECO:0007669"/>
    <property type="project" value="UniProtKB-KW"/>
</dbReference>
<evidence type="ECO:0000313" key="8">
    <source>
        <dbReference type="EMBL" id="MBT2186274.1"/>
    </source>
</evidence>
<evidence type="ECO:0000256" key="4">
    <source>
        <dbReference type="ARBA" id="ARBA00017871"/>
    </source>
</evidence>
<dbReference type="Pfam" id="PF01593">
    <property type="entry name" value="Amino_oxidase"/>
    <property type="match status" value="1"/>
</dbReference>
<evidence type="ECO:0000313" key="9">
    <source>
        <dbReference type="Proteomes" id="UP001138757"/>
    </source>
</evidence>
<evidence type="ECO:0000259" key="7">
    <source>
        <dbReference type="Pfam" id="PF01593"/>
    </source>
</evidence>
<dbReference type="GO" id="GO:0050361">
    <property type="term" value="F:tryptophan 2-monooxygenase activity"/>
    <property type="evidence" value="ECO:0007669"/>
    <property type="project" value="UniProtKB-EC"/>
</dbReference>
<keyword evidence="5" id="KW-0073">Auxin biosynthesis</keyword>
<dbReference type="GO" id="GO:0001716">
    <property type="term" value="F:L-amino-acid oxidase activity"/>
    <property type="evidence" value="ECO:0007669"/>
    <property type="project" value="TreeGrafter"/>
</dbReference>
<gene>
    <name evidence="8" type="ORF">KK488_04870</name>
</gene>
<dbReference type="EC" id="1.13.12.3" evidence="3"/>
<dbReference type="Gene3D" id="3.90.660.10">
    <property type="match status" value="1"/>
</dbReference>
<dbReference type="InterPro" id="IPR006311">
    <property type="entry name" value="TAT_signal"/>
</dbReference>
<dbReference type="Gene3D" id="3.50.50.60">
    <property type="entry name" value="FAD/NAD(P)-binding domain"/>
    <property type="match status" value="1"/>
</dbReference>
<dbReference type="InterPro" id="IPR050281">
    <property type="entry name" value="Flavin_monoamine_oxidase"/>
</dbReference>
<dbReference type="SUPFAM" id="SSF51905">
    <property type="entry name" value="FAD/NAD(P)-binding domain"/>
    <property type="match status" value="1"/>
</dbReference>
<organism evidence="8 9">
    <name type="scientific">Sphingobium nicotianae</name>
    <dbReference type="NCBI Taxonomy" id="2782607"/>
    <lineage>
        <taxon>Bacteria</taxon>
        <taxon>Pseudomonadati</taxon>
        <taxon>Pseudomonadota</taxon>
        <taxon>Alphaproteobacteria</taxon>
        <taxon>Sphingomonadales</taxon>
        <taxon>Sphingomonadaceae</taxon>
        <taxon>Sphingobium</taxon>
    </lineage>
</organism>
<dbReference type="EMBL" id="JAHGAW010000003">
    <property type="protein sequence ID" value="MBT2186274.1"/>
    <property type="molecule type" value="Genomic_DNA"/>
</dbReference>
<dbReference type="RefSeq" id="WP_214622032.1">
    <property type="nucleotide sequence ID" value="NZ_JAHGAW010000003.1"/>
</dbReference>
<comment type="catalytic activity">
    <reaction evidence="6">
        <text>L-tryptophan + O2 = indole-3-acetamide + CO2 + H2O</text>
        <dbReference type="Rhea" id="RHEA:16165"/>
        <dbReference type="ChEBI" id="CHEBI:15377"/>
        <dbReference type="ChEBI" id="CHEBI:15379"/>
        <dbReference type="ChEBI" id="CHEBI:16031"/>
        <dbReference type="ChEBI" id="CHEBI:16526"/>
        <dbReference type="ChEBI" id="CHEBI:57912"/>
        <dbReference type="EC" id="1.13.12.3"/>
    </reaction>
</comment>
<accession>A0A9X1DAA5</accession>
<comment type="caution">
    <text evidence="8">The sequence shown here is derived from an EMBL/GenBank/DDBJ whole genome shotgun (WGS) entry which is preliminary data.</text>
</comment>
<evidence type="ECO:0000256" key="3">
    <source>
        <dbReference type="ARBA" id="ARBA00012535"/>
    </source>
</evidence>